<evidence type="ECO:0000313" key="8">
    <source>
        <dbReference type="Proteomes" id="UP001595912"/>
    </source>
</evidence>
<evidence type="ECO:0000256" key="3">
    <source>
        <dbReference type="ARBA" id="ARBA00023008"/>
    </source>
</evidence>
<evidence type="ECO:0000256" key="5">
    <source>
        <dbReference type="SAM" id="SignalP"/>
    </source>
</evidence>
<feature type="compositionally biased region" description="Polar residues" evidence="4">
    <location>
        <begin position="296"/>
        <end position="313"/>
    </location>
</feature>
<dbReference type="InterPro" id="IPR045087">
    <property type="entry name" value="Cu-oxidase_fam"/>
</dbReference>
<dbReference type="InterPro" id="IPR011707">
    <property type="entry name" value="Cu-oxidase-like_N"/>
</dbReference>
<feature type="chain" id="PRO_5045417319" evidence="5">
    <location>
        <begin position="33"/>
        <end position="325"/>
    </location>
</feature>
<name>A0ABV9VJ65_9ACTN</name>
<accession>A0ABV9VJ65</accession>
<feature type="domain" description="Plastocyanin-like" evidence="6">
    <location>
        <begin position="70"/>
        <end position="160"/>
    </location>
</feature>
<dbReference type="PANTHER" id="PTHR11709">
    <property type="entry name" value="MULTI-COPPER OXIDASE"/>
    <property type="match status" value="1"/>
</dbReference>
<dbReference type="EMBL" id="JBHSIU010000003">
    <property type="protein sequence ID" value="MFC4996353.1"/>
    <property type="molecule type" value="Genomic_DNA"/>
</dbReference>
<evidence type="ECO:0000256" key="1">
    <source>
        <dbReference type="ARBA" id="ARBA00022723"/>
    </source>
</evidence>
<organism evidence="7 8">
    <name type="scientific">Dactylosporangium cerinum</name>
    <dbReference type="NCBI Taxonomy" id="1434730"/>
    <lineage>
        <taxon>Bacteria</taxon>
        <taxon>Bacillati</taxon>
        <taxon>Actinomycetota</taxon>
        <taxon>Actinomycetes</taxon>
        <taxon>Micromonosporales</taxon>
        <taxon>Micromonosporaceae</taxon>
        <taxon>Dactylosporangium</taxon>
    </lineage>
</organism>
<keyword evidence="8" id="KW-1185">Reference proteome</keyword>
<evidence type="ECO:0000256" key="2">
    <source>
        <dbReference type="ARBA" id="ARBA00023002"/>
    </source>
</evidence>
<feature type="signal peptide" evidence="5">
    <location>
        <begin position="1"/>
        <end position="32"/>
    </location>
</feature>
<sequence length="325" mass="33235">MRAPAFKQAIRALIVLVLAAAGLGLGSSTASAAPVTINLCAKGGTVTLPGPVSVPIWGFGVPTTPGDCTTATASAPGPVLAVNEGDTVTISVTNALPAGHTLAFEIPGVDFTAGPTDAAVGATVTRSFTASRPGTYLYQSGGGAGRQAAMGLHGALIVRPLTANQAYDTATTAYNVEALLVLSTIDPGFNAAPDSFDMHSYRATYWLINGHAYPDTAPITASPGQRVLLRYLNAGYDNTTMLLLGMHERVVARDARLLNNPFDANAETIPAGATEDAIATVPSGSAPSTHGFPLYNRQQHLTNGPQTGQSPSPATGGGMLTFIHP</sequence>
<reference evidence="8" key="1">
    <citation type="journal article" date="2019" name="Int. J. Syst. Evol. Microbiol.">
        <title>The Global Catalogue of Microorganisms (GCM) 10K type strain sequencing project: providing services to taxonomists for standard genome sequencing and annotation.</title>
        <authorList>
            <consortium name="The Broad Institute Genomics Platform"/>
            <consortium name="The Broad Institute Genome Sequencing Center for Infectious Disease"/>
            <person name="Wu L."/>
            <person name="Ma J."/>
        </authorList>
    </citation>
    <scope>NUCLEOTIDE SEQUENCE [LARGE SCALE GENOMIC DNA]</scope>
    <source>
        <strain evidence="8">CGMCC 4.7152</strain>
    </source>
</reference>
<evidence type="ECO:0000313" key="7">
    <source>
        <dbReference type="EMBL" id="MFC4996353.1"/>
    </source>
</evidence>
<comment type="caution">
    <text evidence="7">The sequence shown here is derived from an EMBL/GenBank/DDBJ whole genome shotgun (WGS) entry which is preliminary data.</text>
</comment>
<evidence type="ECO:0000259" key="6">
    <source>
        <dbReference type="Pfam" id="PF07732"/>
    </source>
</evidence>
<keyword evidence="1" id="KW-0479">Metal-binding</keyword>
<feature type="region of interest" description="Disordered" evidence="4">
    <location>
        <begin position="281"/>
        <end position="317"/>
    </location>
</feature>
<keyword evidence="3" id="KW-0186">Copper</keyword>
<protein>
    <submittedName>
        <fullName evidence="7">Multicopper oxidase domain-containing protein</fullName>
    </submittedName>
</protein>
<dbReference type="RefSeq" id="WP_380112553.1">
    <property type="nucleotide sequence ID" value="NZ_JBHSIU010000003.1"/>
</dbReference>
<dbReference type="PANTHER" id="PTHR11709:SF394">
    <property type="entry name" value="FI03373P-RELATED"/>
    <property type="match status" value="1"/>
</dbReference>
<evidence type="ECO:0000256" key="4">
    <source>
        <dbReference type="SAM" id="MobiDB-lite"/>
    </source>
</evidence>
<dbReference type="SUPFAM" id="SSF49503">
    <property type="entry name" value="Cupredoxins"/>
    <property type="match status" value="2"/>
</dbReference>
<keyword evidence="5" id="KW-0732">Signal</keyword>
<proteinExistence type="predicted"/>
<dbReference type="Gene3D" id="2.60.40.420">
    <property type="entry name" value="Cupredoxins - blue copper proteins"/>
    <property type="match status" value="1"/>
</dbReference>
<keyword evidence="2" id="KW-0560">Oxidoreductase</keyword>
<gene>
    <name evidence="7" type="ORF">ACFPIJ_00750</name>
</gene>
<dbReference type="Pfam" id="PF07732">
    <property type="entry name" value="Cu-oxidase_3"/>
    <property type="match status" value="1"/>
</dbReference>
<dbReference type="Proteomes" id="UP001595912">
    <property type="component" value="Unassembled WGS sequence"/>
</dbReference>
<dbReference type="InterPro" id="IPR008972">
    <property type="entry name" value="Cupredoxin"/>
</dbReference>